<protein>
    <submittedName>
        <fullName evidence="5">CheY-like chemotaxis protein</fullName>
    </submittedName>
</protein>
<sequence length="297" mass="32044">MIEPKHSDPHDPAAGDFAGEEQQPTSVISRRLHAFFSAQGWPRHKHSSQLAVILGLSRSGAFRKFQDGSFSSADLLALAQYFQVDVSTPLSNQPSQAPRESADAVTAQMQMGGRSLACMATLGTELGPHEHCELVATRDGSEWRVQAYAEAPATAPRHRVLHLSITPLQRPLPRIAILEDSADLAANLKEAFTRSGYHASTFASAADLSYEAAVAPFDAYVVDWWLGGQTAADALRAIRRAQPTAPLILTTGAIASGNAAEEEIARMALTLRIQVIEKPFRLALLISQVKQLLGESS</sequence>
<dbReference type="PANTHER" id="PTHR44591:SF3">
    <property type="entry name" value="RESPONSE REGULATORY DOMAIN-CONTAINING PROTEIN"/>
    <property type="match status" value="1"/>
</dbReference>
<gene>
    <name evidence="5" type="ORF">HNP48_005269</name>
</gene>
<proteinExistence type="predicted"/>
<dbReference type="Gene3D" id="3.40.50.2300">
    <property type="match status" value="1"/>
</dbReference>
<feature type="region of interest" description="Disordered" evidence="3">
    <location>
        <begin position="1"/>
        <end position="23"/>
    </location>
</feature>
<dbReference type="InterPro" id="IPR050595">
    <property type="entry name" value="Bact_response_regulator"/>
</dbReference>
<evidence type="ECO:0000256" key="3">
    <source>
        <dbReference type="SAM" id="MobiDB-lite"/>
    </source>
</evidence>
<dbReference type="AlphaFoldDB" id="A0A7X0PIK5"/>
<dbReference type="Pfam" id="PF08667">
    <property type="entry name" value="BetR"/>
    <property type="match status" value="1"/>
</dbReference>
<feature type="domain" description="Response regulatory" evidence="4">
    <location>
        <begin position="174"/>
        <end position="293"/>
    </location>
</feature>
<dbReference type="GO" id="GO:0000160">
    <property type="term" value="P:phosphorelay signal transduction system"/>
    <property type="evidence" value="ECO:0007669"/>
    <property type="project" value="InterPro"/>
</dbReference>
<dbReference type="CDD" id="cd00156">
    <property type="entry name" value="REC"/>
    <property type="match status" value="1"/>
</dbReference>
<evidence type="ECO:0000259" key="4">
    <source>
        <dbReference type="PROSITE" id="PS50110"/>
    </source>
</evidence>
<dbReference type="Proteomes" id="UP000575083">
    <property type="component" value="Unassembled WGS sequence"/>
</dbReference>
<dbReference type="InterPro" id="IPR001789">
    <property type="entry name" value="Sig_transdc_resp-reg_receiver"/>
</dbReference>
<evidence type="ECO:0000313" key="6">
    <source>
        <dbReference type="Proteomes" id="UP000575083"/>
    </source>
</evidence>
<name>A0A7X0PIK5_9BURK</name>
<dbReference type="EMBL" id="JACHLK010000013">
    <property type="protein sequence ID" value="MBB6562556.1"/>
    <property type="molecule type" value="Genomic_DNA"/>
</dbReference>
<reference evidence="5 6" key="1">
    <citation type="submission" date="2020-08" db="EMBL/GenBank/DDBJ databases">
        <title>Functional genomics of gut bacteria from endangered species of beetles.</title>
        <authorList>
            <person name="Carlos-Shanley C."/>
        </authorList>
    </citation>
    <scope>NUCLEOTIDE SEQUENCE [LARGE SCALE GENOMIC DNA]</scope>
    <source>
        <strain evidence="5 6">S00198</strain>
    </source>
</reference>
<feature type="modified residue" description="4-aspartylphosphate" evidence="2">
    <location>
        <position position="223"/>
    </location>
</feature>
<dbReference type="PROSITE" id="PS50110">
    <property type="entry name" value="RESPONSE_REGULATORY"/>
    <property type="match status" value="1"/>
</dbReference>
<dbReference type="SUPFAM" id="SSF52172">
    <property type="entry name" value="CheY-like"/>
    <property type="match status" value="1"/>
</dbReference>
<evidence type="ECO:0000313" key="5">
    <source>
        <dbReference type="EMBL" id="MBB6562556.1"/>
    </source>
</evidence>
<feature type="compositionally biased region" description="Basic and acidic residues" evidence="3">
    <location>
        <begin position="1"/>
        <end position="13"/>
    </location>
</feature>
<keyword evidence="6" id="KW-1185">Reference proteome</keyword>
<dbReference type="Pfam" id="PF00072">
    <property type="entry name" value="Response_reg"/>
    <property type="match status" value="1"/>
</dbReference>
<dbReference type="InterPro" id="IPR011006">
    <property type="entry name" value="CheY-like_superfamily"/>
</dbReference>
<dbReference type="RefSeq" id="WP_184862683.1">
    <property type="nucleotide sequence ID" value="NZ_JACHLK010000013.1"/>
</dbReference>
<dbReference type="PANTHER" id="PTHR44591">
    <property type="entry name" value="STRESS RESPONSE REGULATOR PROTEIN 1"/>
    <property type="match status" value="1"/>
</dbReference>
<organism evidence="5 6">
    <name type="scientific">Acidovorax soli</name>
    <dbReference type="NCBI Taxonomy" id="592050"/>
    <lineage>
        <taxon>Bacteria</taxon>
        <taxon>Pseudomonadati</taxon>
        <taxon>Pseudomonadota</taxon>
        <taxon>Betaproteobacteria</taxon>
        <taxon>Burkholderiales</taxon>
        <taxon>Comamonadaceae</taxon>
        <taxon>Acidovorax</taxon>
    </lineage>
</organism>
<dbReference type="SMART" id="SM00448">
    <property type="entry name" value="REC"/>
    <property type="match status" value="1"/>
</dbReference>
<evidence type="ECO:0000256" key="1">
    <source>
        <dbReference type="ARBA" id="ARBA00022553"/>
    </source>
</evidence>
<evidence type="ECO:0000256" key="2">
    <source>
        <dbReference type="PROSITE-ProRule" id="PRU00169"/>
    </source>
</evidence>
<dbReference type="InterPro" id="IPR013975">
    <property type="entry name" value="Tscrpt_reg_BetR_N"/>
</dbReference>
<accession>A0A7X0PIK5</accession>
<comment type="caution">
    <text evidence="5">The sequence shown here is derived from an EMBL/GenBank/DDBJ whole genome shotgun (WGS) entry which is preliminary data.</text>
</comment>
<keyword evidence="1 2" id="KW-0597">Phosphoprotein</keyword>